<keyword evidence="1" id="KW-0812">Transmembrane</keyword>
<feature type="domain" description="CAAX prenyl protease 2/Lysostaphin resistance protein A-like" evidence="2">
    <location>
        <begin position="121"/>
        <end position="224"/>
    </location>
</feature>
<dbReference type="GO" id="GO:0008237">
    <property type="term" value="F:metallopeptidase activity"/>
    <property type="evidence" value="ECO:0007669"/>
    <property type="project" value="UniProtKB-KW"/>
</dbReference>
<accession>A0A7D5KF69</accession>
<organism evidence="3 4">
    <name type="scientific">Natrinema halophilum</name>
    <dbReference type="NCBI Taxonomy" id="1699371"/>
    <lineage>
        <taxon>Archaea</taxon>
        <taxon>Methanobacteriati</taxon>
        <taxon>Methanobacteriota</taxon>
        <taxon>Stenosarchaea group</taxon>
        <taxon>Halobacteria</taxon>
        <taxon>Halobacteriales</taxon>
        <taxon>Natrialbaceae</taxon>
        <taxon>Natrinema</taxon>
    </lineage>
</organism>
<dbReference type="AlphaFoldDB" id="A0A7D5KF69"/>
<sequence>MSSQIPWIEAHPVAAFFVGAYAYTWIVSAPAVFMEASWTAWILVVIGSFGPPVSAAMVTWLRGDDVRAWARQIVHWRVGWPWWVAAFGLPVAIVAVTTVVLMAIGGPVDLDHPLQSPVLIPIIFLFGLTVSGGLNEEPGWRGFAQPYLNDRYSALTASLIIGVVWAVWHLPYFLIPVTPHSGFTIANQVGWFAGIILLSVILGWAYNNTGSVLIVMVLHAMVNTADVLLPLAPDVLVVDGVIDETAVATVTATQLGVQLLVALAIVAYFGRESLARGEIPGIAQLRGENR</sequence>
<keyword evidence="4" id="KW-1185">Reference proteome</keyword>
<dbReference type="RefSeq" id="WP_179263303.1">
    <property type="nucleotide sequence ID" value="NZ_CP058601.1"/>
</dbReference>
<keyword evidence="3" id="KW-0482">Metalloprotease</keyword>
<dbReference type="InterPro" id="IPR042150">
    <property type="entry name" value="MmRce1-like"/>
</dbReference>
<feature type="transmembrane region" description="Helical" evidence="1">
    <location>
        <begin position="185"/>
        <end position="205"/>
    </location>
</feature>
<feature type="transmembrane region" description="Helical" evidence="1">
    <location>
        <begin position="12"/>
        <end position="32"/>
    </location>
</feature>
<proteinExistence type="predicted"/>
<feature type="transmembrane region" description="Helical" evidence="1">
    <location>
        <begin position="116"/>
        <end position="134"/>
    </location>
</feature>
<dbReference type="GeneID" id="56035255"/>
<name>A0A7D5KF69_9EURY</name>
<keyword evidence="1" id="KW-1133">Transmembrane helix</keyword>
<dbReference type="Pfam" id="PF02517">
    <property type="entry name" value="Rce1-like"/>
    <property type="match status" value="1"/>
</dbReference>
<keyword evidence="3" id="KW-0645">Protease</keyword>
<gene>
    <name evidence="3" type="ORF">HYG82_18150</name>
</gene>
<keyword evidence="3" id="KW-0378">Hydrolase</keyword>
<evidence type="ECO:0000313" key="3">
    <source>
        <dbReference type="EMBL" id="QLG50621.1"/>
    </source>
</evidence>
<evidence type="ECO:0000313" key="4">
    <source>
        <dbReference type="Proteomes" id="UP000509241"/>
    </source>
</evidence>
<feature type="transmembrane region" description="Helical" evidence="1">
    <location>
        <begin position="252"/>
        <end position="270"/>
    </location>
</feature>
<feature type="transmembrane region" description="Helical" evidence="1">
    <location>
        <begin position="212"/>
        <end position="232"/>
    </location>
</feature>
<dbReference type="PANTHER" id="PTHR35797:SF1">
    <property type="entry name" value="PROTEASE"/>
    <property type="match status" value="1"/>
</dbReference>
<dbReference type="EMBL" id="CP058601">
    <property type="protein sequence ID" value="QLG50621.1"/>
    <property type="molecule type" value="Genomic_DNA"/>
</dbReference>
<evidence type="ECO:0000259" key="2">
    <source>
        <dbReference type="Pfam" id="PF02517"/>
    </source>
</evidence>
<feature type="transmembrane region" description="Helical" evidence="1">
    <location>
        <begin position="82"/>
        <end position="104"/>
    </location>
</feature>
<dbReference type="Proteomes" id="UP000509241">
    <property type="component" value="Chromosome"/>
</dbReference>
<dbReference type="InterPro" id="IPR003675">
    <property type="entry name" value="Rce1/LyrA-like_dom"/>
</dbReference>
<dbReference type="KEGG" id="haly:HYG82_18150"/>
<feature type="transmembrane region" description="Helical" evidence="1">
    <location>
        <begin position="38"/>
        <end position="61"/>
    </location>
</feature>
<feature type="transmembrane region" description="Helical" evidence="1">
    <location>
        <begin position="154"/>
        <end position="173"/>
    </location>
</feature>
<dbReference type="PANTHER" id="PTHR35797">
    <property type="entry name" value="PROTEASE-RELATED"/>
    <property type="match status" value="1"/>
</dbReference>
<dbReference type="GO" id="GO:0080120">
    <property type="term" value="P:CAAX-box protein maturation"/>
    <property type="evidence" value="ECO:0007669"/>
    <property type="project" value="UniProtKB-ARBA"/>
</dbReference>
<evidence type="ECO:0000256" key="1">
    <source>
        <dbReference type="SAM" id="Phobius"/>
    </source>
</evidence>
<keyword evidence="1" id="KW-0472">Membrane</keyword>
<protein>
    <submittedName>
        <fullName evidence="3">CPBP family intramembrane metalloprotease</fullName>
    </submittedName>
</protein>
<reference evidence="3 4" key="1">
    <citation type="submission" date="2020-07" db="EMBL/GenBank/DDBJ databases">
        <authorList>
            <person name="Cui H."/>
        </authorList>
    </citation>
    <scope>NUCLEOTIDE SEQUENCE [LARGE SCALE GENOMIC DNA]</scope>
    <source>
        <strain evidence="3 4">YPL8</strain>
    </source>
</reference>
<dbReference type="GO" id="GO:0004175">
    <property type="term" value="F:endopeptidase activity"/>
    <property type="evidence" value="ECO:0007669"/>
    <property type="project" value="UniProtKB-ARBA"/>
</dbReference>